<dbReference type="PRINTS" id="PR00032">
    <property type="entry name" value="HTHARAC"/>
</dbReference>
<dbReference type="GO" id="GO:0043565">
    <property type="term" value="F:sequence-specific DNA binding"/>
    <property type="evidence" value="ECO:0007669"/>
    <property type="project" value="InterPro"/>
</dbReference>
<evidence type="ECO:0000256" key="2">
    <source>
        <dbReference type="ARBA" id="ARBA00023125"/>
    </source>
</evidence>
<dbReference type="Pfam" id="PF12833">
    <property type="entry name" value="HTH_18"/>
    <property type="match status" value="1"/>
</dbReference>
<feature type="domain" description="HTH araC/xylS-type" evidence="5">
    <location>
        <begin position="226"/>
        <end position="324"/>
    </location>
</feature>
<dbReference type="PROSITE" id="PS01124">
    <property type="entry name" value="HTH_ARAC_FAMILY_2"/>
    <property type="match status" value="1"/>
</dbReference>
<dbReference type="InterPro" id="IPR002818">
    <property type="entry name" value="DJ-1/PfpI"/>
</dbReference>
<evidence type="ECO:0000313" key="7">
    <source>
        <dbReference type="Proteomes" id="UP000237839"/>
    </source>
</evidence>
<dbReference type="Pfam" id="PF01965">
    <property type="entry name" value="DJ-1_PfpI"/>
    <property type="match status" value="1"/>
</dbReference>
<keyword evidence="4" id="KW-0812">Transmembrane</keyword>
<evidence type="ECO:0000259" key="5">
    <source>
        <dbReference type="PROSITE" id="PS01124"/>
    </source>
</evidence>
<gene>
    <name evidence="6" type="ORF">S2091_3309</name>
</gene>
<feature type="transmembrane region" description="Helical" evidence="4">
    <location>
        <begin position="107"/>
        <end position="125"/>
    </location>
</feature>
<keyword evidence="4" id="KW-1133">Transmembrane helix</keyword>
<dbReference type="EMBL" id="PUGF01000017">
    <property type="protein sequence ID" value="PRC91967.1"/>
    <property type="molecule type" value="Genomic_DNA"/>
</dbReference>
<dbReference type="InterPro" id="IPR009057">
    <property type="entry name" value="Homeodomain-like_sf"/>
</dbReference>
<dbReference type="PANTHER" id="PTHR43130:SF3">
    <property type="entry name" value="HTH-TYPE TRANSCRIPTIONAL REGULATOR RV1931C"/>
    <property type="match status" value="1"/>
</dbReference>
<evidence type="ECO:0000256" key="1">
    <source>
        <dbReference type="ARBA" id="ARBA00023015"/>
    </source>
</evidence>
<dbReference type="InterPro" id="IPR020449">
    <property type="entry name" value="Tscrpt_reg_AraC-type_HTH"/>
</dbReference>
<feature type="transmembrane region" description="Helical" evidence="4">
    <location>
        <begin position="12"/>
        <end position="31"/>
    </location>
</feature>
<dbReference type="InterPro" id="IPR029062">
    <property type="entry name" value="Class_I_gatase-like"/>
</dbReference>
<accession>A0A2S9GW65</accession>
<comment type="caution">
    <text evidence="6">The sequence shown here is derived from an EMBL/GenBank/DDBJ whole genome shotgun (WGS) entry which is preliminary data.</text>
</comment>
<dbReference type="GO" id="GO:0003700">
    <property type="term" value="F:DNA-binding transcription factor activity"/>
    <property type="evidence" value="ECO:0007669"/>
    <property type="project" value="InterPro"/>
</dbReference>
<dbReference type="InterPro" id="IPR052158">
    <property type="entry name" value="INH-QAR"/>
</dbReference>
<dbReference type="AlphaFoldDB" id="A0A2S9GW65"/>
<evidence type="ECO:0000313" key="6">
    <source>
        <dbReference type="EMBL" id="PRC91967.1"/>
    </source>
</evidence>
<dbReference type="Proteomes" id="UP000237839">
    <property type="component" value="Unassembled WGS sequence"/>
</dbReference>
<dbReference type="Gene3D" id="3.40.50.880">
    <property type="match status" value="1"/>
</dbReference>
<keyword evidence="1" id="KW-0805">Transcription regulation</keyword>
<dbReference type="CDD" id="cd03136">
    <property type="entry name" value="GATase1_AraC_ArgR_like"/>
    <property type="match status" value="1"/>
</dbReference>
<keyword evidence="4" id="KW-0472">Membrane</keyword>
<evidence type="ECO:0000256" key="4">
    <source>
        <dbReference type="SAM" id="Phobius"/>
    </source>
</evidence>
<keyword evidence="7" id="KW-1185">Reference proteome</keyword>
<dbReference type="PANTHER" id="PTHR43130">
    <property type="entry name" value="ARAC-FAMILY TRANSCRIPTIONAL REGULATOR"/>
    <property type="match status" value="1"/>
</dbReference>
<sequence length="354" mass="39191">MLNSNTKKKSKLSVGFVLSPNFTLLAFSAFVDTLRLAADDGDRSRPIHCEWTVLSHEMRPIKASCGIEIMPTSQLTDPSKFDYIVMVGGLLNALQLPTALENYLKQAAAANVPLIGICTGSFVLARLGLMQGRRSCVSWYVHSEFTNEFPDLKVSSDELFIDDVDRLTCAGGTSVVHLAAYLVDRHCEKSRAAKALRIMIEHAPLPAKTPQPQPLFTKETNNIRVRKAMLLMERHLSDPLPAEFIAQHVNVSVRHLERLFQTELGMSPLALAFELRLNNAYNLLITTNNSIIDIALQCGFLSNSHFSRCFRKFHGKTPSLVREEALSTGNTGFSVPRSRSLNPSKNIAISAALI</sequence>
<dbReference type="SUPFAM" id="SSF46689">
    <property type="entry name" value="Homeodomain-like"/>
    <property type="match status" value="2"/>
</dbReference>
<keyword evidence="2 6" id="KW-0238">DNA-binding</keyword>
<organism evidence="6 7">
    <name type="scientific">Solimicrobium silvestre</name>
    <dbReference type="NCBI Taxonomy" id="2099400"/>
    <lineage>
        <taxon>Bacteria</taxon>
        <taxon>Pseudomonadati</taxon>
        <taxon>Pseudomonadota</taxon>
        <taxon>Betaproteobacteria</taxon>
        <taxon>Burkholderiales</taxon>
        <taxon>Oxalobacteraceae</taxon>
        <taxon>Solimicrobium</taxon>
    </lineage>
</organism>
<dbReference type="InterPro" id="IPR018060">
    <property type="entry name" value="HTH_AraC"/>
</dbReference>
<protein>
    <submittedName>
        <fullName evidence="6">Transcriptional regulator containing an amidase domain and an AraC-type DNA-binding HTH domain</fullName>
    </submittedName>
</protein>
<dbReference type="RefSeq" id="WP_207769729.1">
    <property type="nucleotide sequence ID" value="NZ_PUGF01000017.1"/>
</dbReference>
<proteinExistence type="predicted"/>
<evidence type="ECO:0000256" key="3">
    <source>
        <dbReference type="ARBA" id="ARBA00023163"/>
    </source>
</evidence>
<dbReference type="SUPFAM" id="SSF52317">
    <property type="entry name" value="Class I glutamine amidotransferase-like"/>
    <property type="match status" value="1"/>
</dbReference>
<dbReference type="SMART" id="SM00342">
    <property type="entry name" value="HTH_ARAC"/>
    <property type="match status" value="1"/>
</dbReference>
<reference evidence="6 7" key="1">
    <citation type="submission" date="2018-02" db="EMBL/GenBank/DDBJ databases">
        <title>Solimicrobium silvestre gen. nov., sp. nov., isolated from alpine forest soil.</title>
        <authorList>
            <person name="Margesin R."/>
            <person name="Albuquerque L."/>
            <person name="Zhang D.-C."/>
            <person name="Froufe H.J.C."/>
            <person name="Severino R."/>
            <person name="Roxo I."/>
            <person name="Egas C."/>
            <person name="Da Costa M.S."/>
        </authorList>
    </citation>
    <scope>NUCLEOTIDE SEQUENCE [LARGE SCALE GENOMIC DNA]</scope>
    <source>
        <strain evidence="6 7">S20-91</strain>
    </source>
</reference>
<name>A0A2S9GW65_9BURK</name>
<keyword evidence="3" id="KW-0804">Transcription</keyword>
<dbReference type="Gene3D" id="1.10.10.60">
    <property type="entry name" value="Homeodomain-like"/>
    <property type="match status" value="2"/>
</dbReference>